<feature type="transmembrane region" description="Helical" evidence="8">
    <location>
        <begin position="59"/>
        <end position="77"/>
    </location>
</feature>
<keyword evidence="3" id="KW-1003">Cell membrane</keyword>
<proteinExistence type="inferred from homology"/>
<dbReference type="AlphaFoldDB" id="A0A443K9W1"/>
<reference evidence="9 10" key="1">
    <citation type="submission" date="2019-01" db="EMBL/GenBank/DDBJ databases">
        <title>Sinorhodobacter populi sp. nov. isolated from the symptomatic bark tissue of Populus euramericana canker.</title>
        <authorList>
            <person name="Xu G."/>
        </authorList>
    </citation>
    <scope>NUCLEOTIDE SEQUENCE [LARGE SCALE GENOMIC DNA]</scope>
    <source>
        <strain evidence="9 10">07D10-4-3</strain>
    </source>
</reference>
<dbReference type="Proteomes" id="UP000284451">
    <property type="component" value="Unassembled WGS sequence"/>
</dbReference>
<name>A0A443K9W1_9RHOB</name>
<comment type="similarity">
    <text evidence="2">Belongs to the UPF0283 family.</text>
</comment>
<gene>
    <name evidence="9" type="ORF">D2T29_14390</name>
</gene>
<evidence type="ECO:0000256" key="3">
    <source>
        <dbReference type="ARBA" id="ARBA00022475"/>
    </source>
</evidence>
<organism evidence="9 10">
    <name type="scientific">Paenirhodobacter populi</name>
    <dbReference type="NCBI Taxonomy" id="2306993"/>
    <lineage>
        <taxon>Bacteria</taxon>
        <taxon>Pseudomonadati</taxon>
        <taxon>Pseudomonadota</taxon>
        <taxon>Alphaproteobacteria</taxon>
        <taxon>Rhodobacterales</taxon>
        <taxon>Rhodobacter group</taxon>
        <taxon>Paenirhodobacter</taxon>
    </lineage>
</organism>
<keyword evidence="7 8" id="KW-0472">Membrane</keyword>
<evidence type="ECO:0000256" key="6">
    <source>
        <dbReference type="ARBA" id="ARBA00022989"/>
    </source>
</evidence>
<comment type="subcellular location">
    <subcellularLocation>
        <location evidence="1">Cell inner membrane</location>
        <topology evidence="1">Multi-pass membrane protein</topology>
    </subcellularLocation>
</comment>
<dbReference type="PANTHER" id="PTHR39342:SF1">
    <property type="entry name" value="UPF0283 MEMBRANE PROTEIN YCJF"/>
    <property type="match status" value="1"/>
</dbReference>
<dbReference type="InterPro" id="IPR006507">
    <property type="entry name" value="UPF0283"/>
</dbReference>
<dbReference type="NCBIfam" id="TIGR01620">
    <property type="entry name" value="hyp_HI0043"/>
    <property type="match status" value="1"/>
</dbReference>
<dbReference type="PANTHER" id="PTHR39342">
    <property type="entry name" value="UPF0283 MEMBRANE PROTEIN YCJF"/>
    <property type="match status" value="1"/>
</dbReference>
<feature type="transmembrane region" description="Helical" evidence="8">
    <location>
        <begin position="89"/>
        <end position="109"/>
    </location>
</feature>
<dbReference type="InterPro" id="IPR021147">
    <property type="entry name" value="DUF697"/>
</dbReference>
<reference evidence="9 10" key="2">
    <citation type="submission" date="2019-01" db="EMBL/GenBank/DDBJ databases">
        <authorList>
            <person name="Li Y."/>
        </authorList>
    </citation>
    <scope>NUCLEOTIDE SEQUENCE [LARGE SCALE GENOMIC DNA]</scope>
    <source>
        <strain evidence="9 10">07D10-4-3</strain>
    </source>
</reference>
<sequence length="344" mass="36760">MMKKPLIVEFEDAPASPAEAPPVIDIPDPATATAEQLQGRAMQIAARLAARPASKIGRFFWWAAGTLVGFLVSVAAWRFVEGLMAANPVLGWVATVLFGLFILAALLLAGREVSAFARLARLDHVHRAVNEAIEADDLNRARKVADQVAGLYATRPEMAWARDRLKERAPEQLDTQTLLVLAESELMTPLDAAARLEIEAAVRTVATVTALVPLALADVFAALTANLRMIRRVAEIYGGRAGTLGSIRLARVVMTHLVATGAVAAGDDLIETVTGGHLFAKLSRRFGEGVVNGALTARVGVAAMEVCRPMPFRVLPKPRVTNLTGRALAGVFSRAKAPDPDEAR</sequence>
<dbReference type="Pfam" id="PF05128">
    <property type="entry name" value="DUF697"/>
    <property type="match status" value="1"/>
</dbReference>
<keyword evidence="4" id="KW-0997">Cell inner membrane</keyword>
<dbReference type="GO" id="GO:0005886">
    <property type="term" value="C:plasma membrane"/>
    <property type="evidence" value="ECO:0007669"/>
    <property type="project" value="UniProtKB-SubCell"/>
</dbReference>
<evidence type="ECO:0000256" key="2">
    <source>
        <dbReference type="ARBA" id="ARBA00008255"/>
    </source>
</evidence>
<dbReference type="EMBL" id="SAUY01000019">
    <property type="protein sequence ID" value="RWR29601.1"/>
    <property type="molecule type" value="Genomic_DNA"/>
</dbReference>
<evidence type="ECO:0000313" key="9">
    <source>
        <dbReference type="EMBL" id="RWR29601.1"/>
    </source>
</evidence>
<accession>A0A443K9W1</accession>
<evidence type="ECO:0000256" key="5">
    <source>
        <dbReference type="ARBA" id="ARBA00022692"/>
    </source>
</evidence>
<comment type="caution">
    <text evidence="9">The sequence shown here is derived from an EMBL/GenBank/DDBJ whole genome shotgun (WGS) entry which is preliminary data.</text>
</comment>
<keyword evidence="6 8" id="KW-1133">Transmembrane helix</keyword>
<evidence type="ECO:0000256" key="1">
    <source>
        <dbReference type="ARBA" id="ARBA00004429"/>
    </source>
</evidence>
<keyword evidence="5 8" id="KW-0812">Transmembrane</keyword>
<evidence type="ECO:0000256" key="7">
    <source>
        <dbReference type="ARBA" id="ARBA00023136"/>
    </source>
</evidence>
<evidence type="ECO:0000256" key="4">
    <source>
        <dbReference type="ARBA" id="ARBA00022519"/>
    </source>
</evidence>
<evidence type="ECO:0000313" key="10">
    <source>
        <dbReference type="Proteomes" id="UP000284451"/>
    </source>
</evidence>
<evidence type="ECO:0000256" key="8">
    <source>
        <dbReference type="SAM" id="Phobius"/>
    </source>
</evidence>
<protein>
    <submittedName>
        <fullName evidence="9">TIGR01620 family protein</fullName>
    </submittedName>
</protein>